<organism evidence="2 3">
    <name type="scientific">Streptomyces brevispora</name>
    <dbReference type="NCBI Taxonomy" id="887462"/>
    <lineage>
        <taxon>Bacteria</taxon>
        <taxon>Bacillati</taxon>
        <taxon>Actinomycetota</taxon>
        <taxon>Actinomycetes</taxon>
        <taxon>Kitasatosporales</taxon>
        <taxon>Streptomycetaceae</taxon>
        <taxon>Streptomyces</taxon>
    </lineage>
</organism>
<gene>
    <name evidence="2" type="ORF">FHX80_113224</name>
</gene>
<feature type="signal peptide" evidence="1">
    <location>
        <begin position="1"/>
        <end position="29"/>
    </location>
</feature>
<comment type="caution">
    <text evidence="2">The sequence shown here is derived from an EMBL/GenBank/DDBJ whole genome shotgun (WGS) entry which is preliminary data.</text>
</comment>
<proteinExistence type="predicted"/>
<evidence type="ECO:0000256" key="1">
    <source>
        <dbReference type="SAM" id="SignalP"/>
    </source>
</evidence>
<feature type="chain" id="PRO_5022051709" description="SH3 domain-containing protein" evidence="1">
    <location>
        <begin position="30"/>
        <end position="126"/>
    </location>
</feature>
<evidence type="ECO:0008006" key="4">
    <source>
        <dbReference type="Google" id="ProtNLM"/>
    </source>
</evidence>
<dbReference type="EMBL" id="VIWW01000001">
    <property type="protein sequence ID" value="TWG04753.1"/>
    <property type="molecule type" value="Genomic_DNA"/>
</dbReference>
<name>A0A561UZH3_9ACTN</name>
<dbReference type="Proteomes" id="UP000318186">
    <property type="component" value="Unassembled WGS sequence"/>
</dbReference>
<evidence type="ECO:0000313" key="2">
    <source>
        <dbReference type="EMBL" id="TWG04753.1"/>
    </source>
</evidence>
<reference evidence="2 3" key="1">
    <citation type="submission" date="2019-06" db="EMBL/GenBank/DDBJ databases">
        <title>Sequencing the genomes of 1000 actinobacteria strains.</title>
        <authorList>
            <person name="Klenk H.-P."/>
        </authorList>
    </citation>
    <scope>NUCLEOTIDE SEQUENCE [LARGE SCALE GENOMIC DNA]</scope>
    <source>
        <strain evidence="2 3">DSM 42059</strain>
    </source>
</reference>
<dbReference type="AlphaFoldDB" id="A0A561UZH3"/>
<protein>
    <recommendedName>
        <fullName evidence="4">SH3 domain-containing protein</fullName>
    </recommendedName>
</protein>
<evidence type="ECO:0000313" key="3">
    <source>
        <dbReference type="Proteomes" id="UP000318186"/>
    </source>
</evidence>
<keyword evidence="1" id="KW-0732">Signal</keyword>
<sequence>MSHNRMRSALAAVALTGAALLSIPGAAQAAQPSQPAGTTAAGWPGVWPYNGHTATVRASRSTGAAKVGTVTSSGRKCAENLCQAYSGGSYTCWSGGPSGNSWIGVLDSSNRVGWVAAKCVGVSRWS</sequence>
<accession>A0A561UZH3</accession>